<keyword evidence="3" id="KW-1185">Reference proteome</keyword>
<dbReference type="SUPFAM" id="SSF54909">
    <property type="entry name" value="Dimeric alpha+beta barrel"/>
    <property type="match status" value="1"/>
</dbReference>
<dbReference type="InterPro" id="IPR011008">
    <property type="entry name" value="Dimeric_a/b-barrel"/>
</dbReference>
<dbReference type="AlphaFoldDB" id="A0A844ZUW3"/>
<keyword evidence="2" id="KW-0503">Monooxygenase</keyword>
<proteinExistence type="predicted"/>
<accession>A0A844ZUW3</accession>
<dbReference type="Proteomes" id="UP000460626">
    <property type="component" value="Unassembled WGS sequence"/>
</dbReference>
<dbReference type="EMBL" id="WTYH01000001">
    <property type="protein sequence ID" value="MXO92111.1"/>
    <property type="molecule type" value="Genomic_DNA"/>
</dbReference>
<dbReference type="OrthoDB" id="9797060at2"/>
<feature type="domain" description="ABM" evidence="1">
    <location>
        <begin position="17"/>
        <end position="73"/>
    </location>
</feature>
<reference evidence="2 3" key="1">
    <citation type="submission" date="2019-12" db="EMBL/GenBank/DDBJ databases">
        <title>Genomic-based taxomic classification of the family Erythrobacteraceae.</title>
        <authorList>
            <person name="Xu L."/>
        </authorList>
    </citation>
    <scope>NUCLEOTIDE SEQUENCE [LARGE SCALE GENOMIC DNA]</scope>
    <source>
        <strain evidence="2 3">RC4-10-4</strain>
    </source>
</reference>
<evidence type="ECO:0000259" key="1">
    <source>
        <dbReference type="Pfam" id="PF03992"/>
    </source>
</evidence>
<comment type="caution">
    <text evidence="2">The sequence shown here is derived from an EMBL/GenBank/DDBJ whole genome shotgun (WGS) entry which is preliminary data.</text>
</comment>
<name>A0A844ZUW3_9SPHN</name>
<dbReference type="Pfam" id="PF03992">
    <property type="entry name" value="ABM"/>
    <property type="match status" value="1"/>
</dbReference>
<dbReference type="Gene3D" id="3.30.70.100">
    <property type="match status" value="1"/>
</dbReference>
<gene>
    <name evidence="2" type="ORF">GRI62_00635</name>
</gene>
<dbReference type="PANTHER" id="PTHR37811">
    <property type="entry name" value="BLL5343 PROTEIN"/>
    <property type="match status" value="1"/>
</dbReference>
<dbReference type="PANTHER" id="PTHR37811:SF2">
    <property type="entry name" value="ABM DOMAIN-CONTAINING PROTEIN"/>
    <property type="match status" value="1"/>
</dbReference>
<organism evidence="2 3">
    <name type="scientific">Aurantiacibacter arachoides</name>
    <dbReference type="NCBI Taxonomy" id="1850444"/>
    <lineage>
        <taxon>Bacteria</taxon>
        <taxon>Pseudomonadati</taxon>
        <taxon>Pseudomonadota</taxon>
        <taxon>Alphaproteobacteria</taxon>
        <taxon>Sphingomonadales</taxon>
        <taxon>Erythrobacteraceae</taxon>
        <taxon>Aurantiacibacter</taxon>
    </lineage>
</organism>
<dbReference type="RefSeq" id="WP_131451503.1">
    <property type="nucleotide sequence ID" value="NZ_BMJK01000001.1"/>
</dbReference>
<dbReference type="InterPro" id="IPR052936">
    <property type="entry name" value="Jasmonate_Hydroxylase-like"/>
</dbReference>
<evidence type="ECO:0000313" key="2">
    <source>
        <dbReference type="EMBL" id="MXO92111.1"/>
    </source>
</evidence>
<dbReference type="InterPro" id="IPR007138">
    <property type="entry name" value="ABM_dom"/>
</dbReference>
<protein>
    <submittedName>
        <fullName evidence="2">Antibiotic biosynthesis monooxygenase</fullName>
    </submittedName>
</protein>
<sequence>MFLVVFRNRKRAAIDRAAYDKQAAHMEAMARAQPGFASFKGFTAEDGEVAAISEWQGEAAARAWGRNPAHRAAPQDGRSRWCVHYTLIEAAEPRIHSFIASEP</sequence>
<keyword evidence="2" id="KW-0560">Oxidoreductase</keyword>
<dbReference type="GO" id="GO:0004497">
    <property type="term" value="F:monooxygenase activity"/>
    <property type="evidence" value="ECO:0007669"/>
    <property type="project" value="UniProtKB-KW"/>
</dbReference>
<evidence type="ECO:0000313" key="3">
    <source>
        <dbReference type="Proteomes" id="UP000460626"/>
    </source>
</evidence>